<name>A0A6A5EWN1_PERFL</name>
<dbReference type="GO" id="GO:0004523">
    <property type="term" value="F:RNA-DNA hybrid ribonuclease activity"/>
    <property type="evidence" value="ECO:0007669"/>
    <property type="project" value="InterPro"/>
</dbReference>
<dbReference type="Proteomes" id="UP000465112">
    <property type="component" value="Chromosome 12"/>
</dbReference>
<dbReference type="InterPro" id="IPR002156">
    <property type="entry name" value="RNaseH_domain"/>
</dbReference>
<dbReference type="EMBL" id="VHII01000012">
    <property type="protein sequence ID" value="KAF1382785.1"/>
    <property type="molecule type" value="Genomic_DNA"/>
</dbReference>
<comment type="caution">
    <text evidence="2">The sequence shown here is derived from an EMBL/GenBank/DDBJ whole genome shotgun (WGS) entry which is preliminary data.</text>
</comment>
<organism evidence="2 3">
    <name type="scientific">Perca fluviatilis</name>
    <name type="common">European perch</name>
    <dbReference type="NCBI Taxonomy" id="8168"/>
    <lineage>
        <taxon>Eukaryota</taxon>
        <taxon>Metazoa</taxon>
        <taxon>Chordata</taxon>
        <taxon>Craniata</taxon>
        <taxon>Vertebrata</taxon>
        <taxon>Euteleostomi</taxon>
        <taxon>Actinopterygii</taxon>
        <taxon>Neopterygii</taxon>
        <taxon>Teleostei</taxon>
        <taxon>Neoteleostei</taxon>
        <taxon>Acanthomorphata</taxon>
        <taxon>Eupercaria</taxon>
        <taxon>Perciformes</taxon>
        <taxon>Percoidei</taxon>
        <taxon>Percidae</taxon>
        <taxon>Percinae</taxon>
        <taxon>Perca</taxon>
    </lineage>
</organism>
<dbReference type="GO" id="GO:0003676">
    <property type="term" value="F:nucleic acid binding"/>
    <property type="evidence" value="ECO:0007669"/>
    <property type="project" value="InterPro"/>
</dbReference>
<dbReference type="InterPro" id="IPR012337">
    <property type="entry name" value="RNaseH-like_sf"/>
</dbReference>
<dbReference type="Pfam" id="PF00075">
    <property type="entry name" value="RNase_H"/>
    <property type="match status" value="1"/>
</dbReference>
<evidence type="ECO:0000259" key="1">
    <source>
        <dbReference type="PROSITE" id="PS50879"/>
    </source>
</evidence>
<evidence type="ECO:0000313" key="3">
    <source>
        <dbReference type="Proteomes" id="UP000465112"/>
    </source>
</evidence>
<dbReference type="SUPFAM" id="SSF53098">
    <property type="entry name" value="Ribonuclease H-like"/>
    <property type="match status" value="1"/>
</dbReference>
<evidence type="ECO:0000313" key="2">
    <source>
        <dbReference type="EMBL" id="KAF1382785.1"/>
    </source>
</evidence>
<feature type="domain" description="RNase H type-1" evidence="1">
    <location>
        <begin position="4"/>
        <end position="133"/>
    </location>
</feature>
<reference evidence="2 3" key="1">
    <citation type="submission" date="2019-06" db="EMBL/GenBank/DDBJ databases">
        <title>A chromosome-scale genome assembly of the European perch, Perca fluviatilis.</title>
        <authorList>
            <person name="Roques C."/>
            <person name="Zahm M."/>
            <person name="Cabau C."/>
            <person name="Klopp C."/>
            <person name="Bouchez O."/>
            <person name="Donnadieu C."/>
            <person name="Kuhl H."/>
            <person name="Gislard M."/>
            <person name="Guendouz S."/>
            <person name="Journot L."/>
            <person name="Haffray P."/>
            <person name="Bestin A."/>
            <person name="Morvezen R."/>
            <person name="Feron R."/>
            <person name="Wen M."/>
            <person name="Jouanno E."/>
            <person name="Herpin A."/>
            <person name="Schartl M."/>
            <person name="Postlethwait J."/>
            <person name="Schaerlinger B."/>
            <person name="Chardard D."/>
            <person name="Lecocq T."/>
            <person name="Poncet C."/>
            <person name="Jaffrelo L."/>
            <person name="Lampietro C."/>
            <person name="Guiguen Y."/>
        </authorList>
    </citation>
    <scope>NUCLEOTIDE SEQUENCE [LARGE SCALE GENOMIC DNA]</scope>
    <source>
        <tissue evidence="2">Blood</tissue>
    </source>
</reference>
<keyword evidence="3" id="KW-1185">Reference proteome</keyword>
<dbReference type="CDD" id="cd09276">
    <property type="entry name" value="Rnase_HI_RT_non_LTR"/>
    <property type="match status" value="1"/>
</dbReference>
<dbReference type="AlphaFoldDB" id="A0A6A5EWN1"/>
<gene>
    <name evidence="2" type="ORF">PFLUV_G00147380</name>
</gene>
<accession>A0A6A5EWN1</accession>
<dbReference type="Gene3D" id="3.30.420.10">
    <property type="entry name" value="Ribonuclease H-like superfamily/Ribonuclease H"/>
    <property type="match status" value="1"/>
</dbReference>
<sequence length="292" mass="33325">MERYQEHILIFTDGSKDQETGATGAAFVVQRWNAQACKRTSSVFTVELYAILMAVRWTEQIQNQKVLICSDSVSANSIGKELSKSRQDLVYDILLAIRDVTRRGVEISYVWVPAHVGIASNEKADKLAKEAAQKEAIDVTINLSKAEGKSIVWQATILKWQQLWEQEHKGRHLFSISKVTDSVNVCKRREGRCREEIIISRMRIGHTFLNSTLFILGKHQSGLCSCQEPETVQHVLISCRNYDRQRQDLLRKLQEIGLEEVSLKSILELGSSGRGKRCFFKFLIDTGLYHRI</sequence>
<protein>
    <recommendedName>
        <fullName evidence="1">RNase H type-1 domain-containing protein</fullName>
    </recommendedName>
</protein>
<proteinExistence type="predicted"/>
<dbReference type="PROSITE" id="PS50879">
    <property type="entry name" value="RNASE_H_1"/>
    <property type="match status" value="1"/>
</dbReference>
<dbReference type="InterPro" id="IPR036397">
    <property type="entry name" value="RNaseH_sf"/>
</dbReference>